<dbReference type="Pfam" id="PF00583">
    <property type="entry name" value="Acetyltransf_1"/>
    <property type="match status" value="1"/>
</dbReference>
<dbReference type="EMBL" id="JANIPJ010000001">
    <property type="protein sequence ID" value="MCR2802454.1"/>
    <property type="molecule type" value="Genomic_DNA"/>
</dbReference>
<gene>
    <name evidence="2" type="ORF">NQZ67_01045</name>
</gene>
<dbReference type="CDD" id="cd04301">
    <property type="entry name" value="NAT_SF"/>
    <property type="match status" value="1"/>
</dbReference>
<protein>
    <submittedName>
        <fullName evidence="2">GNAT family N-acetyltransferase</fullName>
    </submittedName>
</protein>
<evidence type="ECO:0000259" key="1">
    <source>
        <dbReference type="PROSITE" id="PS51186"/>
    </source>
</evidence>
<sequence length="165" mass="19762">MLVKQYQIERLTERRDAEEVSAFMMSDQSFDDTRYTPGELRHFRELPFRAADGEFIFWYARNEEGKVIGINVMGENEQQTGGYRWEYLVVHRDYRKLGVAAGFLEEMYRYLAEVKARYIEGCSCDLPEYKTIQGMFERQGFTLIGRIPDYYYEGEDRLIYYRKLV</sequence>
<feature type="domain" description="N-acetyltransferase" evidence="1">
    <location>
        <begin position="6"/>
        <end position="165"/>
    </location>
</feature>
<accession>A0A9X2MLS7</accession>
<dbReference type="SUPFAM" id="SSF55729">
    <property type="entry name" value="Acyl-CoA N-acyltransferases (Nat)"/>
    <property type="match status" value="1"/>
</dbReference>
<dbReference type="AlphaFoldDB" id="A0A9X2MLS7"/>
<dbReference type="Gene3D" id="3.40.630.30">
    <property type="match status" value="1"/>
</dbReference>
<organism evidence="2 3">
    <name type="scientific">Paenibacillus soyae</name>
    <dbReference type="NCBI Taxonomy" id="2969249"/>
    <lineage>
        <taxon>Bacteria</taxon>
        <taxon>Bacillati</taxon>
        <taxon>Bacillota</taxon>
        <taxon>Bacilli</taxon>
        <taxon>Bacillales</taxon>
        <taxon>Paenibacillaceae</taxon>
        <taxon>Paenibacillus</taxon>
    </lineage>
</organism>
<keyword evidence="3" id="KW-1185">Reference proteome</keyword>
<name>A0A9X2MLS7_9BACL</name>
<dbReference type="PROSITE" id="PS51186">
    <property type="entry name" value="GNAT"/>
    <property type="match status" value="1"/>
</dbReference>
<dbReference type="GO" id="GO:0016747">
    <property type="term" value="F:acyltransferase activity, transferring groups other than amino-acyl groups"/>
    <property type="evidence" value="ECO:0007669"/>
    <property type="project" value="InterPro"/>
</dbReference>
<dbReference type="Proteomes" id="UP001141950">
    <property type="component" value="Unassembled WGS sequence"/>
</dbReference>
<dbReference type="InterPro" id="IPR000182">
    <property type="entry name" value="GNAT_dom"/>
</dbReference>
<evidence type="ECO:0000313" key="2">
    <source>
        <dbReference type="EMBL" id="MCR2802454.1"/>
    </source>
</evidence>
<reference evidence="2" key="1">
    <citation type="submission" date="2022-08" db="EMBL/GenBank/DDBJ databases">
        <title>The genomic sequence of strain Paenibacillus sp. SCIV0701.</title>
        <authorList>
            <person name="Zhao H."/>
        </authorList>
    </citation>
    <scope>NUCLEOTIDE SEQUENCE</scope>
    <source>
        <strain evidence="2">SCIV0701</strain>
    </source>
</reference>
<evidence type="ECO:0000313" key="3">
    <source>
        <dbReference type="Proteomes" id="UP001141950"/>
    </source>
</evidence>
<proteinExistence type="predicted"/>
<comment type="caution">
    <text evidence="2">The sequence shown here is derived from an EMBL/GenBank/DDBJ whole genome shotgun (WGS) entry which is preliminary data.</text>
</comment>
<dbReference type="RefSeq" id="WP_257441988.1">
    <property type="nucleotide sequence ID" value="NZ_JANIPJ010000001.1"/>
</dbReference>
<dbReference type="InterPro" id="IPR016181">
    <property type="entry name" value="Acyl_CoA_acyltransferase"/>
</dbReference>